<reference evidence="1 2" key="1">
    <citation type="journal article" date="2019" name="Nat. Ecol. Evol.">
        <title>Megaphylogeny resolves global patterns of mushroom evolution.</title>
        <authorList>
            <person name="Varga T."/>
            <person name="Krizsan K."/>
            <person name="Foldi C."/>
            <person name="Dima B."/>
            <person name="Sanchez-Garcia M."/>
            <person name="Sanchez-Ramirez S."/>
            <person name="Szollosi G.J."/>
            <person name="Szarkandi J.G."/>
            <person name="Papp V."/>
            <person name="Albert L."/>
            <person name="Andreopoulos W."/>
            <person name="Angelini C."/>
            <person name="Antonin V."/>
            <person name="Barry K.W."/>
            <person name="Bougher N.L."/>
            <person name="Buchanan P."/>
            <person name="Buyck B."/>
            <person name="Bense V."/>
            <person name="Catcheside P."/>
            <person name="Chovatia M."/>
            <person name="Cooper J."/>
            <person name="Damon W."/>
            <person name="Desjardin D."/>
            <person name="Finy P."/>
            <person name="Geml J."/>
            <person name="Haridas S."/>
            <person name="Hughes K."/>
            <person name="Justo A."/>
            <person name="Karasinski D."/>
            <person name="Kautmanova I."/>
            <person name="Kiss B."/>
            <person name="Kocsube S."/>
            <person name="Kotiranta H."/>
            <person name="LaButti K.M."/>
            <person name="Lechner B.E."/>
            <person name="Liimatainen K."/>
            <person name="Lipzen A."/>
            <person name="Lukacs Z."/>
            <person name="Mihaltcheva S."/>
            <person name="Morgado L.N."/>
            <person name="Niskanen T."/>
            <person name="Noordeloos M.E."/>
            <person name="Ohm R.A."/>
            <person name="Ortiz-Santana B."/>
            <person name="Ovrebo C."/>
            <person name="Racz N."/>
            <person name="Riley R."/>
            <person name="Savchenko A."/>
            <person name="Shiryaev A."/>
            <person name="Soop K."/>
            <person name="Spirin V."/>
            <person name="Szebenyi C."/>
            <person name="Tomsovsky M."/>
            <person name="Tulloss R.E."/>
            <person name="Uehling J."/>
            <person name="Grigoriev I.V."/>
            <person name="Vagvolgyi C."/>
            <person name="Papp T."/>
            <person name="Martin F.M."/>
            <person name="Miettinen O."/>
            <person name="Hibbett D.S."/>
            <person name="Nagy L.G."/>
        </authorList>
    </citation>
    <scope>NUCLEOTIDE SEQUENCE [LARGE SCALE GENOMIC DNA]</scope>
    <source>
        <strain evidence="1 2">OMC1185</strain>
    </source>
</reference>
<organism evidence="1 2">
    <name type="scientific">Heliocybe sulcata</name>
    <dbReference type="NCBI Taxonomy" id="5364"/>
    <lineage>
        <taxon>Eukaryota</taxon>
        <taxon>Fungi</taxon>
        <taxon>Dikarya</taxon>
        <taxon>Basidiomycota</taxon>
        <taxon>Agaricomycotina</taxon>
        <taxon>Agaricomycetes</taxon>
        <taxon>Gloeophyllales</taxon>
        <taxon>Gloeophyllaceae</taxon>
        <taxon>Heliocybe</taxon>
    </lineage>
</organism>
<dbReference type="AlphaFoldDB" id="A0A5C3MU29"/>
<dbReference type="EMBL" id="ML213519">
    <property type="protein sequence ID" value="TFK48590.1"/>
    <property type="molecule type" value="Genomic_DNA"/>
</dbReference>
<accession>A0A5C3MU29</accession>
<protein>
    <submittedName>
        <fullName evidence="1">Uncharacterized protein</fullName>
    </submittedName>
</protein>
<evidence type="ECO:0000313" key="1">
    <source>
        <dbReference type="EMBL" id="TFK48590.1"/>
    </source>
</evidence>
<keyword evidence="2" id="KW-1185">Reference proteome</keyword>
<evidence type="ECO:0000313" key="2">
    <source>
        <dbReference type="Proteomes" id="UP000305948"/>
    </source>
</evidence>
<gene>
    <name evidence="1" type="ORF">OE88DRAFT_1737826</name>
</gene>
<sequence>MFLLQQRIALGRRALLAPFSRRFTLQWGRATRLMDQEKKILEEIKSHPLLKDEAHDGLVMGDAHEAGDELHLTVRIRDVCTRRLMTMHWYTGARVVYNKEKYNCK</sequence>
<proteinExistence type="predicted"/>
<name>A0A5C3MU29_9AGAM</name>
<dbReference type="Proteomes" id="UP000305948">
    <property type="component" value="Unassembled WGS sequence"/>
</dbReference>